<dbReference type="InterPro" id="IPR045407">
    <property type="entry name" value="DUF6512"/>
</dbReference>
<dbReference type="RefSeq" id="WP_353531440.1">
    <property type="nucleotide sequence ID" value="NZ_JBBMEX010000015.1"/>
</dbReference>
<feature type="transmembrane region" description="Helical" evidence="1">
    <location>
        <begin position="138"/>
        <end position="159"/>
    </location>
</feature>
<dbReference type="Proteomes" id="UP001454489">
    <property type="component" value="Unassembled WGS sequence"/>
</dbReference>
<feature type="transmembrane region" description="Helical" evidence="1">
    <location>
        <begin position="12"/>
        <end position="30"/>
    </location>
</feature>
<protein>
    <submittedName>
        <fullName evidence="2">DUF6512 family protein</fullName>
    </submittedName>
</protein>
<feature type="transmembrane region" description="Helical" evidence="1">
    <location>
        <begin position="83"/>
        <end position="102"/>
    </location>
</feature>
<organism evidence="2 3">
    <name type="scientific">Maccoyibacter intestinihominis</name>
    <dbReference type="NCBI Taxonomy" id="3133499"/>
    <lineage>
        <taxon>Bacteria</taxon>
        <taxon>Bacillati</taxon>
        <taxon>Bacillota</taxon>
        <taxon>Clostridia</taxon>
        <taxon>Lachnospirales</taxon>
        <taxon>Lachnospiraceae</taxon>
        <taxon>Maccoyibacter</taxon>
    </lineage>
</organism>
<reference evidence="2 3" key="1">
    <citation type="submission" date="2024-03" db="EMBL/GenBank/DDBJ databases">
        <title>Human intestinal bacterial collection.</title>
        <authorList>
            <person name="Pauvert C."/>
            <person name="Hitch T.C.A."/>
            <person name="Clavel T."/>
        </authorList>
    </citation>
    <scope>NUCLEOTIDE SEQUENCE [LARGE SCALE GENOMIC DNA]</scope>
    <source>
        <strain evidence="2 3">CLA-AA-H185</strain>
    </source>
</reference>
<dbReference type="Pfam" id="PF20122">
    <property type="entry name" value="DUF6512"/>
    <property type="match status" value="1"/>
</dbReference>
<keyword evidence="1" id="KW-1133">Transmembrane helix</keyword>
<keyword evidence="1" id="KW-0812">Transmembrane</keyword>
<name>A0ABV1HI22_9FIRM</name>
<evidence type="ECO:0000313" key="3">
    <source>
        <dbReference type="Proteomes" id="UP001454489"/>
    </source>
</evidence>
<feature type="transmembrane region" description="Helical" evidence="1">
    <location>
        <begin position="108"/>
        <end position="126"/>
    </location>
</feature>
<evidence type="ECO:0000313" key="2">
    <source>
        <dbReference type="EMBL" id="MEQ2558682.1"/>
    </source>
</evidence>
<dbReference type="EMBL" id="JBBMEX010000015">
    <property type="protein sequence ID" value="MEQ2558682.1"/>
    <property type="molecule type" value="Genomic_DNA"/>
</dbReference>
<gene>
    <name evidence="2" type="ORF">WMO43_12550</name>
</gene>
<feature type="transmembrane region" description="Helical" evidence="1">
    <location>
        <begin position="53"/>
        <end position="71"/>
    </location>
</feature>
<evidence type="ECO:0000256" key="1">
    <source>
        <dbReference type="SAM" id="Phobius"/>
    </source>
</evidence>
<proteinExistence type="predicted"/>
<sequence length="182" mass="20492">MQRNCTQIKKWEIAEFIFIAIVGTLLHFVYDWSGQNPAVGIIAPVSESTWEHLKLLFMPALLFTLIQEAVVGKDYPCLLTQKAKAVLAGMAWIVVGFYTYTGVWGKDVAWIDILLFYTAVALYTWLSKRSIEKEKKYCNAGVGTAVFVLTFILFLVFTVQPPKIGLFQDPQMGSVNVSKMLV</sequence>
<accession>A0ABV1HI22</accession>
<keyword evidence="1" id="KW-0472">Membrane</keyword>
<comment type="caution">
    <text evidence="2">The sequence shown here is derived from an EMBL/GenBank/DDBJ whole genome shotgun (WGS) entry which is preliminary data.</text>
</comment>
<keyword evidence="3" id="KW-1185">Reference proteome</keyword>